<comment type="cofactor">
    <cofactor evidence="1">
        <name>heme b</name>
        <dbReference type="ChEBI" id="CHEBI:60344"/>
    </cofactor>
</comment>
<dbReference type="GO" id="GO:0046872">
    <property type="term" value="F:metal ion binding"/>
    <property type="evidence" value="ECO:0007669"/>
    <property type="project" value="UniProtKB-KW"/>
</dbReference>
<feature type="signal peptide" evidence="10">
    <location>
        <begin position="1"/>
        <end position="26"/>
    </location>
</feature>
<dbReference type="Pfam" id="PF04261">
    <property type="entry name" value="Dyp_perox_N"/>
    <property type="match status" value="1"/>
</dbReference>
<evidence type="ECO:0000313" key="13">
    <source>
        <dbReference type="EMBL" id="MDA0165947.1"/>
    </source>
</evidence>
<evidence type="ECO:0000256" key="3">
    <source>
        <dbReference type="ARBA" id="ARBA00022617"/>
    </source>
</evidence>
<protein>
    <submittedName>
        <fullName evidence="13">Dyp-type peroxidase</fullName>
    </submittedName>
</protein>
<feature type="region of interest" description="Disordered" evidence="9">
    <location>
        <begin position="30"/>
        <end position="52"/>
    </location>
</feature>
<evidence type="ECO:0000256" key="10">
    <source>
        <dbReference type="SAM" id="SignalP"/>
    </source>
</evidence>
<feature type="chain" id="PRO_5040827474" evidence="10">
    <location>
        <begin position="27"/>
        <end position="400"/>
    </location>
</feature>
<dbReference type="NCBIfam" id="TIGR01413">
    <property type="entry name" value="Dyp_perox_fam"/>
    <property type="match status" value="1"/>
</dbReference>
<evidence type="ECO:0000256" key="6">
    <source>
        <dbReference type="ARBA" id="ARBA00023002"/>
    </source>
</evidence>
<evidence type="ECO:0000256" key="2">
    <source>
        <dbReference type="ARBA" id="ARBA00022559"/>
    </source>
</evidence>
<evidence type="ECO:0000256" key="9">
    <source>
        <dbReference type="SAM" id="MobiDB-lite"/>
    </source>
</evidence>
<accession>A0A9X3S5T9</accession>
<evidence type="ECO:0000256" key="8">
    <source>
        <dbReference type="ARBA" id="ARBA00025737"/>
    </source>
</evidence>
<keyword evidence="7" id="KW-0408">Iron</keyword>
<dbReference type="Pfam" id="PF20628">
    <property type="entry name" value="Dyp_perox_C"/>
    <property type="match status" value="1"/>
</dbReference>
<dbReference type="PROSITE" id="PS51318">
    <property type="entry name" value="TAT"/>
    <property type="match status" value="1"/>
</dbReference>
<keyword evidence="4" id="KW-0479">Metal-binding</keyword>
<dbReference type="InterPro" id="IPR011008">
    <property type="entry name" value="Dimeric_a/b-barrel"/>
</dbReference>
<dbReference type="EMBL" id="JAPDOD010000055">
    <property type="protein sequence ID" value="MDA0165947.1"/>
    <property type="molecule type" value="Genomic_DNA"/>
</dbReference>
<keyword evidence="3" id="KW-0349">Heme</keyword>
<dbReference type="InterPro" id="IPR006311">
    <property type="entry name" value="TAT_signal"/>
</dbReference>
<evidence type="ECO:0000313" key="14">
    <source>
        <dbReference type="Proteomes" id="UP001149140"/>
    </source>
</evidence>
<dbReference type="PANTHER" id="PTHR30521:SF4">
    <property type="entry name" value="DEFERROCHELATASE"/>
    <property type="match status" value="1"/>
</dbReference>
<dbReference type="AlphaFoldDB" id="A0A9X3S5T9"/>
<dbReference type="InterPro" id="IPR048328">
    <property type="entry name" value="Dyp_perox_C"/>
</dbReference>
<feature type="domain" description="Dyp-type peroxidase N-terminal" evidence="11">
    <location>
        <begin position="53"/>
        <end position="203"/>
    </location>
</feature>
<reference evidence="13" key="1">
    <citation type="submission" date="2022-10" db="EMBL/GenBank/DDBJ databases">
        <title>The WGS of Solirubrobacter ginsenosidimutans DSM 21036.</title>
        <authorList>
            <person name="Jiang Z."/>
        </authorList>
    </citation>
    <scope>NUCLEOTIDE SEQUENCE</scope>
    <source>
        <strain evidence="13">DSM 21036</strain>
    </source>
</reference>
<dbReference type="PANTHER" id="PTHR30521">
    <property type="entry name" value="DEFERROCHELATASE/PEROXIDASE"/>
    <property type="match status" value="1"/>
</dbReference>
<dbReference type="RefSeq" id="WP_270045207.1">
    <property type="nucleotide sequence ID" value="NZ_JAPDOD010000055.1"/>
</dbReference>
<dbReference type="Proteomes" id="UP001149140">
    <property type="component" value="Unassembled WGS sequence"/>
</dbReference>
<dbReference type="InterPro" id="IPR006314">
    <property type="entry name" value="Dyp_peroxidase"/>
</dbReference>
<dbReference type="GO" id="GO:0005829">
    <property type="term" value="C:cytosol"/>
    <property type="evidence" value="ECO:0007669"/>
    <property type="project" value="TreeGrafter"/>
</dbReference>
<sequence length="400" mass="43525">MKLDRRRFLARSALALGAVGAGGAVAATAADAPAEPKGPDALNERVPFDGPHQAGVLTEPRDAVVLASLDAIAADQAILAASLATLSGRARELSQGWRMPVREPDDPPLDSGALGTEIAPDGLTVTIGFGHSLFDDRYGLTAPPKLTRMTAFDGDRLDPGLTHGDVVVLISAHHMDTASHALRELLRPTRDALALRWWIDGFQGADRGPDKRSARRNLFGFRDGTGNPDTSDDALMQKLVWTPGGGTYMAVRLIRMHLEFWDRVGLREQETMIGRRRDTGAPLGGHSEFEDPRLDLDPGGKRIALDAHIRLANPRTAETADQRLLRRAWNYQRGFDRAGQLDQGLIFVAFNQDLQRQFVAVQNRLAGEPMTDYITPVGGGYFYVPRGSRGADDWVGSSLI</sequence>
<comment type="similarity">
    <text evidence="8">Belongs to the DyP-type peroxidase family.</text>
</comment>
<name>A0A9X3S5T9_9ACTN</name>
<evidence type="ECO:0000256" key="1">
    <source>
        <dbReference type="ARBA" id="ARBA00001970"/>
    </source>
</evidence>
<evidence type="ECO:0000259" key="12">
    <source>
        <dbReference type="Pfam" id="PF20628"/>
    </source>
</evidence>
<dbReference type="InterPro" id="IPR048327">
    <property type="entry name" value="Dyp_perox_N"/>
</dbReference>
<dbReference type="GO" id="GO:0020037">
    <property type="term" value="F:heme binding"/>
    <property type="evidence" value="ECO:0007669"/>
    <property type="project" value="InterPro"/>
</dbReference>
<evidence type="ECO:0000259" key="11">
    <source>
        <dbReference type="Pfam" id="PF04261"/>
    </source>
</evidence>
<keyword evidence="5 10" id="KW-0732">Signal</keyword>
<proteinExistence type="inferred from homology"/>
<dbReference type="GO" id="GO:0004601">
    <property type="term" value="F:peroxidase activity"/>
    <property type="evidence" value="ECO:0007669"/>
    <property type="project" value="UniProtKB-KW"/>
</dbReference>
<keyword evidence="6" id="KW-0560">Oxidoreductase</keyword>
<keyword evidence="14" id="KW-1185">Reference proteome</keyword>
<evidence type="ECO:0000256" key="5">
    <source>
        <dbReference type="ARBA" id="ARBA00022729"/>
    </source>
</evidence>
<keyword evidence="2 13" id="KW-0575">Peroxidase</keyword>
<organism evidence="13 14">
    <name type="scientific">Solirubrobacter ginsenosidimutans</name>
    <dbReference type="NCBI Taxonomy" id="490573"/>
    <lineage>
        <taxon>Bacteria</taxon>
        <taxon>Bacillati</taxon>
        <taxon>Actinomycetota</taxon>
        <taxon>Thermoleophilia</taxon>
        <taxon>Solirubrobacterales</taxon>
        <taxon>Solirubrobacteraceae</taxon>
        <taxon>Solirubrobacter</taxon>
    </lineage>
</organism>
<dbReference type="SUPFAM" id="SSF54909">
    <property type="entry name" value="Dimeric alpha+beta barrel"/>
    <property type="match status" value="1"/>
</dbReference>
<comment type="caution">
    <text evidence="13">The sequence shown here is derived from an EMBL/GenBank/DDBJ whole genome shotgun (WGS) entry which is preliminary data.</text>
</comment>
<evidence type="ECO:0000256" key="7">
    <source>
        <dbReference type="ARBA" id="ARBA00023004"/>
    </source>
</evidence>
<feature type="domain" description="Dyp-type peroxidase C-terminal" evidence="12">
    <location>
        <begin position="215"/>
        <end position="387"/>
    </location>
</feature>
<dbReference type="PROSITE" id="PS51404">
    <property type="entry name" value="DYP_PEROXIDASE"/>
    <property type="match status" value="1"/>
</dbReference>
<evidence type="ECO:0000256" key="4">
    <source>
        <dbReference type="ARBA" id="ARBA00022723"/>
    </source>
</evidence>
<gene>
    <name evidence="13" type="ORF">OM076_37125</name>
</gene>